<organism evidence="1 2">
    <name type="scientific">Cupriavidus alkaliphilus</name>
    <dbReference type="NCBI Taxonomy" id="942866"/>
    <lineage>
        <taxon>Bacteria</taxon>
        <taxon>Pseudomonadati</taxon>
        <taxon>Pseudomonadota</taxon>
        <taxon>Betaproteobacteria</taxon>
        <taxon>Burkholderiales</taxon>
        <taxon>Burkholderiaceae</taxon>
        <taxon>Cupriavidus</taxon>
    </lineage>
</organism>
<evidence type="ECO:0000313" key="1">
    <source>
        <dbReference type="EMBL" id="MBB3009234.1"/>
    </source>
</evidence>
<comment type="caution">
    <text evidence="1">The sequence shown here is derived from an EMBL/GenBank/DDBJ whole genome shotgun (WGS) entry which is preliminary data.</text>
</comment>
<accession>A0A7W4VDD9</accession>
<dbReference type="AlphaFoldDB" id="A0A7W4VDD9"/>
<gene>
    <name evidence="1" type="ORF">FHX61_003907</name>
</gene>
<protein>
    <submittedName>
        <fullName evidence="1">Uncharacterized protein</fullName>
    </submittedName>
</protein>
<keyword evidence="2" id="KW-1185">Reference proteome</keyword>
<reference evidence="1 2" key="1">
    <citation type="submission" date="2020-08" db="EMBL/GenBank/DDBJ databases">
        <title>Genomic Encyclopedia of Type Strains, Phase IV (KMG-V): Genome sequencing to study the core and pangenomes of soil and plant-associated prokaryotes.</title>
        <authorList>
            <person name="Whitman W."/>
        </authorList>
    </citation>
    <scope>NUCLEOTIDE SEQUENCE [LARGE SCALE GENOMIC DNA]</scope>
    <source>
        <strain evidence="1 2">SLV-2362</strain>
    </source>
</reference>
<dbReference type="EMBL" id="JACHWF010000004">
    <property type="protein sequence ID" value="MBB3009234.1"/>
    <property type="molecule type" value="Genomic_DNA"/>
</dbReference>
<sequence>MLILSLVLLAMAGLAAFVMASAAQDWRDEHV</sequence>
<proteinExistence type="predicted"/>
<name>A0A7W4VDD9_9BURK</name>
<dbReference type="Proteomes" id="UP000578036">
    <property type="component" value="Unassembled WGS sequence"/>
</dbReference>
<evidence type="ECO:0000313" key="2">
    <source>
        <dbReference type="Proteomes" id="UP000578036"/>
    </source>
</evidence>